<dbReference type="GO" id="GO:0005856">
    <property type="term" value="C:cytoskeleton"/>
    <property type="evidence" value="ECO:0007669"/>
    <property type="project" value="UniProtKB-SubCell"/>
</dbReference>
<organism evidence="7">
    <name type="scientific">Trypanosoma vivax (strain Y486)</name>
    <dbReference type="NCBI Taxonomy" id="1055687"/>
    <lineage>
        <taxon>Eukaryota</taxon>
        <taxon>Discoba</taxon>
        <taxon>Euglenozoa</taxon>
        <taxon>Kinetoplastea</taxon>
        <taxon>Metakinetoplastina</taxon>
        <taxon>Trypanosomatida</taxon>
        <taxon>Trypanosomatidae</taxon>
        <taxon>Trypanosoma</taxon>
        <taxon>Duttonella</taxon>
    </lineage>
</organism>
<comment type="subcellular location">
    <subcellularLocation>
        <location evidence="1">Cell projection</location>
        <location evidence="1">Cilium</location>
    </subcellularLocation>
    <subcellularLocation>
        <location evidence="2">Cytoplasm</location>
        <location evidence="2">Cytoskeleton</location>
    </subcellularLocation>
</comment>
<dbReference type="EMBL" id="HE573017">
    <property type="protein sequence ID" value="CCC46381.1"/>
    <property type="molecule type" value="Genomic_DNA"/>
</dbReference>
<dbReference type="InterPro" id="IPR027012">
    <property type="entry name" value="Enkurin_dom"/>
</dbReference>
<name>G0TR17_TRYVY</name>
<dbReference type="AlphaFoldDB" id="G0TR17"/>
<keyword evidence="4" id="KW-0206">Cytoskeleton</keyword>
<protein>
    <recommendedName>
        <fullName evidence="6">Enkurin domain-containing protein</fullName>
    </recommendedName>
</protein>
<evidence type="ECO:0000256" key="5">
    <source>
        <dbReference type="ARBA" id="ARBA00023273"/>
    </source>
</evidence>
<evidence type="ECO:0000259" key="6">
    <source>
        <dbReference type="PROSITE" id="PS51665"/>
    </source>
</evidence>
<reference evidence="7" key="1">
    <citation type="journal article" date="2012" name="Proc. Natl. Acad. Sci. U.S.A.">
        <title>Antigenic diversity is generated by distinct evolutionary mechanisms in African trypanosome species.</title>
        <authorList>
            <person name="Jackson A.P."/>
            <person name="Berry A."/>
            <person name="Aslett M."/>
            <person name="Allison H.C."/>
            <person name="Burton P."/>
            <person name="Vavrova-Anderson J."/>
            <person name="Brown R."/>
            <person name="Browne H."/>
            <person name="Corton N."/>
            <person name="Hauser H."/>
            <person name="Gamble J."/>
            <person name="Gilderthorp R."/>
            <person name="Marcello L."/>
            <person name="McQuillan J."/>
            <person name="Otto T.D."/>
            <person name="Quail M.A."/>
            <person name="Sanders M.J."/>
            <person name="van Tonder A."/>
            <person name="Ginger M.L."/>
            <person name="Field M.C."/>
            <person name="Barry J.D."/>
            <person name="Hertz-Fowler C."/>
            <person name="Berriman M."/>
        </authorList>
    </citation>
    <scope>NUCLEOTIDE SEQUENCE</scope>
    <source>
        <strain evidence="7">Y486</strain>
    </source>
</reference>
<proteinExistence type="predicted"/>
<evidence type="ECO:0000256" key="3">
    <source>
        <dbReference type="ARBA" id="ARBA00022490"/>
    </source>
</evidence>
<dbReference type="VEuPathDB" id="TriTrypDB:TvY486_0100290"/>
<dbReference type="Pfam" id="PF13864">
    <property type="entry name" value="Enkurin"/>
    <property type="match status" value="1"/>
</dbReference>
<evidence type="ECO:0000313" key="7">
    <source>
        <dbReference type="EMBL" id="CCC46381.1"/>
    </source>
</evidence>
<keyword evidence="3" id="KW-0963">Cytoplasm</keyword>
<accession>G0TR17</accession>
<sequence length="354" mass="40513">MSGENIQNLLLPEPTVAVGSYSGTYEKRMKDLPKPTYSTFYDKNKEYDSTHPRYFKQRSAVMAPIVNETVNPSTFLRTGAGIKNVVPPIPHRKIHKRDVLDNGTLRPKCHGGKLEGINGMPGSNHQNSHTDTKEPHQTVATCDKNPQEFQNDEVTHFHEREDNPCEDSSNKNNEYVLNSVTDAQDHNKAGQHDAVVFENSNCHQSAMQCATKNFVTSNIIQACNMVTKRKKNQPENLTARESFGQVPKYLNRVERLANYVYQLNEPERVELVKRLRAKLCDKEAELNKMPFAKDTFNQLKHKAELEKTIKEIEQALVKLEKDAVFIFNDDPRFVHWTKDLALEESRLFASRETS</sequence>
<dbReference type="PROSITE" id="PS51665">
    <property type="entry name" value="ENKURIN"/>
    <property type="match status" value="1"/>
</dbReference>
<dbReference type="PANTHER" id="PTHR21490">
    <property type="entry name" value="ENKURIN-RELATED"/>
    <property type="match status" value="1"/>
</dbReference>
<feature type="domain" description="Enkurin" evidence="6">
    <location>
        <begin position="228"/>
        <end position="327"/>
    </location>
</feature>
<dbReference type="PANTHER" id="PTHR21490:SF0">
    <property type="entry name" value="ENKURIN"/>
    <property type="match status" value="1"/>
</dbReference>
<dbReference type="InterPro" id="IPR052102">
    <property type="entry name" value="Enkurin_domain-protein"/>
</dbReference>
<dbReference type="GO" id="GO:0005929">
    <property type="term" value="C:cilium"/>
    <property type="evidence" value="ECO:0007669"/>
    <property type="project" value="UniProtKB-SubCell"/>
</dbReference>
<evidence type="ECO:0000256" key="1">
    <source>
        <dbReference type="ARBA" id="ARBA00004138"/>
    </source>
</evidence>
<evidence type="ECO:0000256" key="2">
    <source>
        <dbReference type="ARBA" id="ARBA00004245"/>
    </source>
</evidence>
<keyword evidence="5" id="KW-0966">Cell projection</keyword>
<evidence type="ECO:0000256" key="4">
    <source>
        <dbReference type="ARBA" id="ARBA00023212"/>
    </source>
</evidence>
<gene>
    <name evidence="7" type="ORF">TVY486_0100290</name>
</gene>
<dbReference type="GO" id="GO:0005516">
    <property type="term" value="F:calmodulin binding"/>
    <property type="evidence" value="ECO:0007669"/>
    <property type="project" value="TreeGrafter"/>
</dbReference>